<evidence type="ECO:0000313" key="1">
    <source>
        <dbReference type="EMBL" id="KAJ0097031.1"/>
    </source>
</evidence>
<keyword evidence="2" id="KW-1185">Reference proteome</keyword>
<protein>
    <submittedName>
        <fullName evidence="1">Uncharacterized protein</fullName>
    </submittedName>
</protein>
<proteinExistence type="predicted"/>
<organism evidence="1 2">
    <name type="scientific">Pistacia atlantica</name>
    <dbReference type="NCBI Taxonomy" id="434234"/>
    <lineage>
        <taxon>Eukaryota</taxon>
        <taxon>Viridiplantae</taxon>
        <taxon>Streptophyta</taxon>
        <taxon>Embryophyta</taxon>
        <taxon>Tracheophyta</taxon>
        <taxon>Spermatophyta</taxon>
        <taxon>Magnoliopsida</taxon>
        <taxon>eudicotyledons</taxon>
        <taxon>Gunneridae</taxon>
        <taxon>Pentapetalae</taxon>
        <taxon>rosids</taxon>
        <taxon>malvids</taxon>
        <taxon>Sapindales</taxon>
        <taxon>Anacardiaceae</taxon>
        <taxon>Pistacia</taxon>
    </lineage>
</organism>
<evidence type="ECO:0000313" key="2">
    <source>
        <dbReference type="Proteomes" id="UP001164250"/>
    </source>
</evidence>
<gene>
    <name evidence="1" type="ORF">Patl1_28263</name>
</gene>
<name>A0ACC1BDI8_9ROSI</name>
<accession>A0ACC1BDI8</accession>
<comment type="caution">
    <text evidence="1">The sequence shown here is derived from an EMBL/GenBank/DDBJ whole genome shotgun (WGS) entry which is preliminary data.</text>
</comment>
<reference evidence="2" key="1">
    <citation type="journal article" date="2023" name="G3 (Bethesda)">
        <title>Genome assembly and association tests identify interacting loci associated with vigor, precocity, and sex in interspecific pistachio rootstocks.</title>
        <authorList>
            <person name="Palmer W."/>
            <person name="Jacygrad E."/>
            <person name="Sagayaradj S."/>
            <person name="Cavanaugh K."/>
            <person name="Han R."/>
            <person name="Bertier L."/>
            <person name="Beede B."/>
            <person name="Kafkas S."/>
            <person name="Golino D."/>
            <person name="Preece J."/>
            <person name="Michelmore R."/>
        </authorList>
    </citation>
    <scope>NUCLEOTIDE SEQUENCE [LARGE SCALE GENOMIC DNA]</scope>
</reference>
<dbReference type="EMBL" id="CM047901">
    <property type="protein sequence ID" value="KAJ0097031.1"/>
    <property type="molecule type" value="Genomic_DNA"/>
</dbReference>
<sequence>MGREEEERYDFDACRSGESEKLELLKALRLSQTRARKAEKRAASFAKERDSLYCVFLEDSMRIFAYRQWMRLLEVQVSKVQKTQSAGKEGDDDGEDGVGVSLFMALALCLGIVGVGFAFGCKYLF</sequence>
<dbReference type="Proteomes" id="UP001164250">
    <property type="component" value="Chromosome 5"/>
</dbReference>